<dbReference type="SUPFAM" id="SSF160443">
    <property type="entry name" value="SMR domain-like"/>
    <property type="match status" value="1"/>
</dbReference>
<dbReference type="Pfam" id="PF01713">
    <property type="entry name" value="Smr"/>
    <property type="match status" value="1"/>
</dbReference>
<dbReference type="RefSeq" id="WP_090483605.1">
    <property type="nucleotide sequence ID" value="NZ_FOUO01000002.1"/>
</dbReference>
<dbReference type="SMART" id="SM00463">
    <property type="entry name" value="SMR"/>
    <property type="match status" value="1"/>
</dbReference>
<dbReference type="PANTHER" id="PTHR35562:SF2">
    <property type="entry name" value="DNA ENDONUCLEASE SMRA-RELATED"/>
    <property type="match status" value="1"/>
</dbReference>
<dbReference type="OrthoDB" id="9808881at2"/>
<dbReference type="EMBL" id="FOUO01000002">
    <property type="protein sequence ID" value="SFM30809.1"/>
    <property type="molecule type" value="Genomic_DNA"/>
</dbReference>
<dbReference type="Gene3D" id="3.30.1370.110">
    <property type="match status" value="1"/>
</dbReference>
<dbReference type="AlphaFoldDB" id="A0A1I4PSR8"/>
<keyword evidence="3" id="KW-0540">Nuclease</keyword>
<evidence type="ECO:0000259" key="2">
    <source>
        <dbReference type="PROSITE" id="PS50828"/>
    </source>
</evidence>
<reference evidence="3 4" key="1">
    <citation type="submission" date="2016-10" db="EMBL/GenBank/DDBJ databases">
        <authorList>
            <person name="de Groot N.N."/>
        </authorList>
    </citation>
    <scope>NUCLEOTIDE SEQUENCE [LARGE SCALE GENOMIC DNA]</scope>
    <source>
        <strain evidence="3 4">DSM 4180</strain>
    </source>
</reference>
<dbReference type="PANTHER" id="PTHR35562">
    <property type="entry name" value="DNA ENDONUCLEASE SMRA-RELATED"/>
    <property type="match status" value="1"/>
</dbReference>
<keyword evidence="3" id="KW-0255">Endonuclease</keyword>
<evidence type="ECO:0000256" key="1">
    <source>
        <dbReference type="SAM" id="MobiDB-lite"/>
    </source>
</evidence>
<sequence length="180" mass="20087">MPPEDPPEDDSALFRAAVGPVHPVRGGRHRARPAPPPPRPRQTERERLQVLEELRDDPFPGTEVQPGDELSFAQEGVQHQVFRKLRRGHYRIAAELDLHGFSSVQAREALAEFLAHARERRLRCVRIVHGKGRGSSNRGPVLKGLVAQCLRRRAEVLAYCSAPRNQGGTGAVLVLLRLKD</sequence>
<accession>A0A1I4PSR8</accession>
<feature type="region of interest" description="Disordered" evidence="1">
    <location>
        <begin position="18"/>
        <end position="44"/>
    </location>
</feature>
<dbReference type="InterPro" id="IPR036063">
    <property type="entry name" value="Smr_dom_sf"/>
</dbReference>
<dbReference type="Proteomes" id="UP000199556">
    <property type="component" value="Unassembled WGS sequence"/>
</dbReference>
<feature type="domain" description="Smr" evidence="2">
    <location>
        <begin position="96"/>
        <end position="177"/>
    </location>
</feature>
<gene>
    <name evidence="3" type="ORF">SAMN05421721_102205</name>
</gene>
<keyword evidence="3" id="KW-0378">Hydrolase</keyword>
<evidence type="ECO:0000313" key="4">
    <source>
        <dbReference type="Proteomes" id="UP000199556"/>
    </source>
</evidence>
<dbReference type="PROSITE" id="PS50828">
    <property type="entry name" value="SMR"/>
    <property type="match status" value="1"/>
</dbReference>
<dbReference type="GO" id="GO:0004520">
    <property type="term" value="F:DNA endonuclease activity"/>
    <property type="evidence" value="ECO:0007669"/>
    <property type="project" value="TreeGrafter"/>
</dbReference>
<protein>
    <submittedName>
        <fullName evidence="3">DNA-nicking endonuclease, Smr domain</fullName>
    </submittedName>
</protein>
<organism evidence="3 4">
    <name type="scientific">Ectothiorhodospira mobilis</name>
    <dbReference type="NCBI Taxonomy" id="195064"/>
    <lineage>
        <taxon>Bacteria</taxon>
        <taxon>Pseudomonadati</taxon>
        <taxon>Pseudomonadota</taxon>
        <taxon>Gammaproteobacteria</taxon>
        <taxon>Chromatiales</taxon>
        <taxon>Ectothiorhodospiraceae</taxon>
        <taxon>Ectothiorhodospira</taxon>
    </lineage>
</organism>
<proteinExistence type="predicted"/>
<name>A0A1I4PSR8_ECTMO</name>
<dbReference type="InterPro" id="IPR002625">
    <property type="entry name" value="Smr_dom"/>
</dbReference>
<dbReference type="STRING" id="195064.SAMN05421721_102205"/>
<keyword evidence="4" id="KW-1185">Reference proteome</keyword>
<evidence type="ECO:0000313" key="3">
    <source>
        <dbReference type="EMBL" id="SFM30809.1"/>
    </source>
</evidence>